<keyword evidence="5 7" id="KW-0472">Membrane</keyword>
<dbReference type="PANTHER" id="PTHR30213:SF0">
    <property type="entry name" value="UPF0761 MEMBRANE PROTEIN YIHY"/>
    <property type="match status" value="1"/>
</dbReference>
<evidence type="ECO:0000256" key="5">
    <source>
        <dbReference type="ARBA" id="ARBA00023136"/>
    </source>
</evidence>
<evidence type="ECO:0000256" key="3">
    <source>
        <dbReference type="ARBA" id="ARBA00022692"/>
    </source>
</evidence>
<comment type="caution">
    <text evidence="8">The sequence shown here is derived from an EMBL/GenBank/DDBJ whole genome shotgun (WGS) entry which is preliminary data.</text>
</comment>
<evidence type="ECO:0000313" key="8">
    <source>
        <dbReference type="EMBL" id="PWG62598.1"/>
    </source>
</evidence>
<evidence type="ECO:0000256" key="1">
    <source>
        <dbReference type="ARBA" id="ARBA00004651"/>
    </source>
</evidence>
<dbReference type="InterPro" id="IPR017039">
    <property type="entry name" value="Virul_fac_BrkB"/>
</dbReference>
<keyword evidence="2" id="KW-1003">Cell membrane</keyword>
<dbReference type="EMBL" id="QFFI01000017">
    <property type="protein sequence ID" value="PWG62598.1"/>
    <property type="molecule type" value="Genomic_DNA"/>
</dbReference>
<dbReference type="RefSeq" id="WP_109678988.1">
    <property type="nucleotide sequence ID" value="NZ_CP086615.1"/>
</dbReference>
<dbReference type="AlphaFoldDB" id="A0A2U2N0K1"/>
<name>A0A2U2N0K1_9GAMM</name>
<feature type="transmembrane region" description="Helical" evidence="7">
    <location>
        <begin position="262"/>
        <end position="293"/>
    </location>
</feature>
<dbReference type="GO" id="GO:0005886">
    <property type="term" value="C:plasma membrane"/>
    <property type="evidence" value="ECO:0007669"/>
    <property type="project" value="UniProtKB-SubCell"/>
</dbReference>
<keyword evidence="4 7" id="KW-1133">Transmembrane helix</keyword>
<evidence type="ECO:0000256" key="2">
    <source>
        <dbReference type="ARBA" id="ARBA00022475"/>
    </source>
</evidence>
<evidence type="ECO:0000256" key="7">
    <source>
        <dbReference type="SAM" id="Phobius"/>
    </source>
</evidence>
<feature type="transmembrane region" description="Helical" evidence="7">
    <location>
        <begin position="55"/>
        <end position="74"/>
    </location>
</feature>
<feature type="region of interest" description="Disordered" evidence="6">
    <location>
        <begin position="436"/>
        <end position="461"/>
    </location>
</feature>
<organism evidence="8 9">
    <name type="scientific">Sediminicurvatus halobius</name>
    <dbReference type="NCBI Taxonomy" id="2182432"/>
    <lineage>
        <taxon>Bacteria</taxon>
        <taxon>Pseudomonadati</taxon>
        <taxon>Pseudomonadota</taxon>
        <taxon>Gammaproteobacteria</taxon>
        <taxon>Chromatiales</taxon>
        <taxon>Ectothiorhodospiraceae</taxon>
        <taxon>Sediminicurvatus</taxon>
    </lineage>
</organism>
<dbReference type="Gene3D" id="1.10.10.10">
    <property type="entry name" value="Winged helix-like DNA-binding domain superfamily/Winged helix DNA-binding domain"/>
    <property type="match status" value="1"/>
</dbReference>
<accession>A0A2U2N0K1</accession>
<sequence>MRLETLDDWFRSHVLEVDSRQQPRWRRGLLFCLRLAYAVSRDVARGHLTLRAMSLVYTTLLSMVPLLAVSFSVLKAFGVHNQIEPALAGFLAPLGSRGEEITTRVIDFVENIQVGVLGALGLLLLLYTVIALLQKVERAFNETWRVQRPRGFAQRFSDYLSVLLVGPVLIFAALGITASVLGSDFVRSLGTVAPLGALINLATRLVPYVLVIAAFTFVYLFVPNTRVRPLSALVGALVAGVLWQSSGLVFASVIAGSANYTAIYSAFATLIVFMIWLYLSWLILLIGSSIAYYHQHPRRLLLLGDAPELSPRLRERAALGVMSCVAQAHYARETPPDDEALAARLHMPADALQPVVDALREAGLLRALEQEGEPSGYLPGTPPEETPAVEVLAAVRRHGERAGLDLASLALPPALDSLLGRRETAAAEPLAGLTVRDLTERGPGAPVREVTEARSRASQGA</sequence>
<comment type="subcellular location">
    <subcellularLocation>
        <location evidence="1">Cell membrane</location>
        <topology evidence="1">Multi-pass membrane protein</topology>
    </subcellularLocation>
</comment>
<feature type="transmembrane region" description="Helical" evidence="7">
    <location>
        <begin position="201"/>
        <end position="222"/>
    </location>
</feature>
<reference evidence="8 9" key="1">
    <citation type="submission" date="2018-05" db="EMBL/GenBank/DDBJ databases">
        <title>Spiribacter halobius sp. nov., a moderately halophilic bacterium isolated from marine solar saltern.</title>
        <authorList>
            <person name="Zheng W.-S."/>
            <person name="Lu D.-C."/>
            <person name="Du Z.-J."/>
        </authorList>
    </citation>
    <scope>NUCLEOTIDE SEQUENCE [LARGE SCALE GENOMIC DNA]</scope>
    <source>
        <strain evidence="8 9">E85</strain>
    </source>
</reference>
<dbReference type="NCBIfam" id="TIGR00765">
    <property type="entry name" value="yihY_not_rbn"/>
    <property type="match status" value="1"/>
</dbReference>
<dbReference type="Proteomes" id="UP000245474">
    <property type="component" value="Unassembled WGS sequence"/>
</dbReference>
<feature type="transmembrane region" description="Helical" evidence="7">
    <location>
        <begin position="112"/>
        <end position="133"/>
    </location>
</feature>
<protein>
    <submittedName>
        <fullName evidence="8">Ribonuclease BN</fullName>
    </submittedName>
</protein>
<evidence type="ECO:0000256" key="4">
    <source>
        <dbReference type="ARBA" id="ARBA00022989"/>
    </source>
</evidence>
<evidence type="ECO:0000256" key="6">
    <source>
        <dbReference type="SAM" id="MobiDB-lite"/>
    </source>
</evidence>
<feature type="transmembrane region" description="Helical" evidence="7">
    <location>
        <begin position="159"/>
        <end position="181"/>
    </location>
</feature>
<evidence type="ECO:0000313" key="9">
    <source>
        <dbReference type="Proteomes" id="UP000245474"/>
    </source>
</evidence>
<proteinExistence type="predicted"/>
<dbReference type="PANTHER" id="PTHR30213">
    <property type="entry name" value="INNER MEMBRANE PROTEIN YHJD"/>
    <property type="match status" value="1"/>
</dbReference>
<dbReference type="Pfam" id="PF03631">
    <property type="entry name" value="Virul_fac_BrkB"/>
    <property type="match status" value="1"/>
</dbReference>
<feature type="transmembrane region" description="Helical" evidence="7">
    <location>
        <begin position="234"/>
        <end position="256"/>
    </location>
</feature>
<dbReference type="OrthoDB" id="9808671at2"/>
<gene>
    <name evidence="8" type="ORF">DEM34_11660</name>
</gene>
<keyword evidence="9" id="KW-1185">Reference proteome</keyword>
<keyword evidence="3 7" id="KW-0812">Transmembrane</keyword>
<dbReference type="InterPro" id="IPR036388">
    <property type="entry name" value="WH-like_DNA-bd_sf"/>
</dbReference>